<protein>
    <submittedName>
        <fullName evidence="4">Cell division septation protein DedD</fullName>
    </submittedName>
</protein>
<sequence>MPDRYDNSFSRRPAPLDGNTGRRNEPPAQAEDDPLVELARIVSGNSSFDDIVGGRQPVAAPVVRSAQQPNVRDTSFDLESELMNDLQTSFDPAVRLASGRPLQVEPQPPRAVQSRDEGFDHMRLRPGAPAAPPQWQAAQPPRQAEPRHPQPEPRYTQDPYVQPALEEEDPYAGTAYAGATDYGRERGQPGLHAGGYAQGEYHPGQENGADDYSAGYDNEYGDDPNASYEDDSYDERHARAERFAEPRRSRKGLVIAAVALGVVLAGGLGALALKGGSGSSSDGAPRVIAADEGPTKVQPAATPGDTEVAQNKLIYDRASPELAGDEQLVLPDDGPIDEAPASNESPASREIARIILPGAPGDASNPSSIDDLAGGAAATPAAPSDADAGPRKVRTVVVKPDGTIISSEAQPRTAGAPTDTSAPARSATPVATTPEAAAPVDEPVQTADAEPEAPAAATPPKDVSQLAAPAAAPAKPRVQPAAAAPAAATRAPTSGGFVVQVASQRTEEAAIASYKAMQRKFSSVFGSQEPNVVRADLGAKGIYYRARVGPMATRDQAVSFCESLRAAGGDCIVQKN</sequence>
<evidence type="ECO:0000313" key="4">
    <source>
        <dbReference type="EMBL" id="MET4633210.1"/>
    </source>
</evidence>
<feature type="region of interest" description="Disordered" evidence="1">
    <location>
        <begin position="327"/>
        <end position="490"/>
    </location>
</feature>
<name>A0ABV2QW16_9HYPH</name>
<reference evidence="4 5" key="1">
    <citation type="submission" date="2024-06" db="EMBL/GenBank/DDBJ databases">
        <title>Sorghum-associated microbial communities from plants grown in Nebraska, USA.</title>
        <authorList>
            <person name="Schachtman D."/>
        </authorList>
    </citation>
    <scope>NUCLEOTIDE SEQUENCE [LARGE SCALE GENOMIC DNA]</scope>
    <source>
        <strain evidence="4 5">3207</strain>
    </source>
</reference>
<dbReference type="InterPro" id="IPR036680">
    <property type="entry name" value="SPOR-like_sf"/>
</dbReference>
<feature type="compositionally biased region" description="Basic and acidic residues" evidence="1">
    <location>
        <begin position="234"/>
        <end position="243"/>
    </location>
</feature>
<dbReference type="Proteomes" id="UP001549321">
    <property type="component" value="Unassembled WGS sequence"/>
</dbReference>
<keyword evidence="2" id="KW-0812">Transmembrane</keyword>
<dbReference type="PROSITE" id="PS51724">
    <property type="entry name" value="SPOR"/>
    <property type="match status" value="1"/>
</dbReference>
<proteinExistence type="predicted"/>
<feature type="compositionally biased region" description="Low complexity" evidence="1">
    <location>
        <begin position="370"/>
        <end position="387"/>
    </location>
</feature>
<feature type="compositionally biased region" description="Low complexity" evidence="1">
    <location>
        <begin position="171"/>
        <end position="180"/>
    </location>
</feature>
<feature type="compositionally biased region" description="Low complexity" evidence="1">
    <location>
        <begin position="467"/>
        <end position="490"/>
    </location>
</feature>
<feature type="compositionally biased region" description="Low complexity" evidence="1">
    <location>
        <begin position="427"/>
        <end position="460"/>
    </location>
</feature>
<evidence type="ECO:0000256" key="2">
    <source>
        <dbReference type="SAM" id="Phobius"/>
    </source>
</evidence>
<evidence type="ECO:0000256" key="1">
    <source>
        <dbReference type="SAM" id="MobiDB-lite"/>
    </source>
</evidence>
<comment type="caution">
    <text evidence="4">The sequence shown here is derived from an EMBL/GenBank/DDBJ whole genome shotgun (WGS) entry which is preliminary data.</text>
</comment>
<dbReference type="Pfam" id="PF05036">
    <property type="entry name" value="SPOR"/>
    <property type="match status" value="1"/>
</dbReference>
<evidence type="ECO:0000259" key="3">
    <source>
        <dbReference type="PROSITE" id="PS51724"/>
    </source>
</evidence>
<keyword evidence="4" id="KW-0131">Cell cycle</keyword>
<dbReference type="RefSeq" id="WP_354549362.1">
    <property type="nucleotide sequence ID" value="NZ_JBEPSM010000001.1"/>
</dbReference>
<keyword evidence="2" id="KW-0472">Membrane</keyword>
<gene>
    <name evidence="4" type="ORF">ABIE08_001123</name>
</gene>
<feature type="compositionally biased region" description="Low complexity" evidence="1">
    <location>
        <begin position="125"/>
        <end position="142"/>
    </location>
</feature>
<dbReference type="SUPFAM" id="SSF110997">
    <property type="entry name" value="Sporulation related repeat"/>
    <property type="match status" value="1"/>
</dbReference>
<feature type="transmembrane region" description="Helical" evidence="2">
    <location>
        <begin position="252"/>
        <end position="273"/>
    </location>
</feature>
<keyword evidence="5" id="KW-1185">Reference proteome</keyword>
<feature type="region of interest" description="Disordered" evidence="1">
    <location>
        <begin position="89"/>
        <end position="243"/>
    </location>
</feature>
<keyword evidence="2" id="KW-1133">Transmembrane helix</keyword>
<feature type="domain" description="SPOR" evidence="3">
    <location>
        <begin position="491"/>
        <end position="576"/>
    </location>
</feature>
<organism evidence="4 5">
    <name type="scientific">Kaistia defluvii</name>
    <dbReference type="NCBI Taxonomy" id="410841"/>
    <lineage>
        <taxon>Bacteria</taxon>
        <taxon>Pseudomonadati</taxon>
        <taxon>Pseudomonadota</taxon>
        <taxon>Alphaproteobacteria</taxon>
        <taxon>Hyphomicrobiales</taxon>
        <taxon>Kaistiaceae</taxon>
        <taxon>Kaistia</taxon>
    </lineage>
</organism>
<evidence type="ECO:0000313" key="5">
    <source>
        <dbReference type="Proteomes" id="UP001549321"/>
    </source>
</evidence>
<accession>A0ABV2QW16</accession>
<dbReference type="InterPro" id="IPR007730">
    <property type="entry name" value="SPOR-like_dom"/>
</dbReference>
<keyword evidence="4" id="KW-0132">Cell division</keyword>
<dbReference type="Gene3D" id="3.30.70.1070">
    <property type="entry name" value="Sporulation related repeat"/>
    <property type="match status" value="1"/>
</dbReference>
<feature type="region of interest" description="Disordered" evidence="1">
    <location>
        <begin position="1"/>
        <end position="34"/>
    </location>
</feature>
<dbReference type="EMBL" id="JBEPSM010000001">
    <property type="protein sequence ID" value="MET4633210.1"/>
    <property type="molecule type" value="Genomic_DNA"/>
</dbReference>
<dbReference type="GO" id="GO:0051301">
    <property type="term" value="P:cell division"/>
    <property type="evidence" value="ECO:0007669"/>
    <property type="project" value="UniProtKB-KW"/>
</dbReference>
<feature type="compositionally biased region" description="Basic and acidic residues" evidence="1">
    <location>
        <begin position="113"/>
        <end position="123"/>
    </location>
</feature>